<keyword evidence="1" id="KW-1133">Transmembrane helix</keyword>
<feature type="transmembrane region" description="Helical" evidence="1">
    <location>
        <begin position="6"/>
        <end position="27"/>
    </location>
</feature>
<dbReference type="Proteomes" id="UP000199229">
    <property type="component" value="Unassembled WGS sequence"/>
</dbReference>
<dbReference type="AlphaFoldDB" id="A0A1I2TNC7"/>
<evidence type="ECO:0000256" key="1">
    <source>
        <dbReference type="SAM" id="Phobius"/>
    </source>
</evidence>
<organism evidence="2 3">
    <name type="scientific">Methylobacterium gossipiicola</name>
    <dbReference type="NCBI Taxonomy" id="582675"/>
    <lineage>
        <taxon>Bacteria</taxon>
        <taxon>Pseudomonadati</taxon>
        <taxon>Pseudomonadota</taxon>
        <taxon>Alphaproteobacteria</taxon>
        <taxon>Hyphomicrobiales</taxon>
        <taxon>Methylobacteriaceae</taxon>
        <taxon>Methylobacterium</taxon>
    </lineage>
</organism>
<keyword evidence="1" id="KW-0812">Transmembrane</keyword>
<accession>A0A1I2TNC7</accession>
<protein>
    <submittedName>
        <fullName evidence="2">Uncharacterized protein</fullName>
    </submittedName>
</protein>
<sequence>MSDPQSYLVIGWALGALALGFGVTWLARRAH</sequence>
<proteinExistence type="predicted"/>
<evidence type="ECO:0000313" key="2">
    <source>
        <dbReference type="EMBL" id="SFG64847.1"/>
    </source>
</evidence>
<name>A0A1I2TNC7_9HYPH</name>
<dbReference type="EMBL" id="FOPM01000007">
    <property type="protein sequence ID" value="SFG64847.1"/>
    <property type="molecule type" value="Genomic_DNA"/>
</dbReference>
<reference evidence="3" key="1">
    <citation type="submission" date="2016-10" db="EMBL/GenBank/DDBJ databases">
        <authorList>
            <person name="Varghese N."/>
            <person name="Submissions S."/>
        </authorList>
    </citation>
    <scope>NUCLEOTIDE SEQUENCE [LARGE SCALE GENOMIC DNA]</scope>
    <source>
        <strain evidence="3">Gh-105</strain>
    </source>
</reference>
<evidence type="ECO:0000313" key="3">
    <source>
        <dbReference type="Proteomes" id="UP000199229"/>
    </source>
</evidence>
<gene>
    <name evidence="2" type="ORF">SAMN05192565_107141</name>
</gene>
<keyword evidence="3" id="KW-1185">Reference proteome</keyword>
<keyword evidence="1" id="KW-0472">Membrane</keyword>